<dbReference type="Proteomes" id="UP001500979">
    <property type="component" value="Unassembled WGS sequence"/>
</dbReference>
<protein>
    <submittedName>
        <fullName evidence="5">3-keto-5-aminohexanoate cleavage protein</fullName>
    </submittedName>
</protein>
<dbReference type="InterPro" id="IPR011060">
    <property type="entry name" value="RibuloseP-bd_barrel"/>
</dbReference>
<dbReference type="RefSeq" id="WP_344685107.1">
    <property type="nucleotide sequence ID" value="NZ_BAAAUX010000029.1"/>
</dbReference>
<dbReference type="EMBL" id="BAAAUX010000029">
    <property type="protein sequence ID" value="GAA2814861.1"/>
    <property type="molecule type" value="Genomic_DNA"/>
</dbReference>
<dbReference type="InterPro" id="IPR013785">
    <property type="entry name" value="Aldolase_TIM"/>
</dbReference>
<comment type="caution">
    <text evidence="5">The sequence shown here is derived from an EMBL/GenBank/DDBJ whole genome shotgun (WGS) entry which is preliminary data.</text>
</comment>
<keyword evidence="4" id="KW-0862">Zinc</keyword>
<dbReference type="SUPFAM" id="SSF51366">
    <property type="entry name" value="Ribulose-phoshate binding barrel"/>
    <property type="match status" value="1"/>
</dbReference>
<dbReference type="Gene3D" id="3.20.20.70">
    <property type="entry name" value="Aldolase class I"/>
    <property type="match status" value="2"/>
</dbReference>
<evidence type="ECO:0000313" key="5">
    <source>
        <dbReference type="EMBL" id="GAA2814861.1"/>
    </source>
</evidence>
<sequence length="238" mass="24780">MTALPHGTVLAVAPTGTRSDDEVPGLPVAPDEIARAVADCERVGASVVDLEPRRGTVLADVVAAVRARSAVLIRITAHARAETLPELLDCGADVIACPLDAPEEFADDLRDRAREQGVAVHYEARTLDELRKLPADATHVVLVFDERGMPGDVQTFSAALDLLPTSASFTASGVGPANLPVMLTALAAGGHLRVGLADSPLYSDDVPARDNAQLVARAAGLAKIAQRPPLARAAEVLT</sequence>
<keyword evidence="3" id="KW-0479">Metal-binding</keyword>
<accession>A0ABN3VLE9</accession>
<organism evidence="5 6">
    <name type="scientific">Saccharopolyspora taberi</name>
    <dbReference type="NCBI Taxonomy" id="60895"/>
    <lineage>
        <taxon>Bacteria</taxon>
        <taxon>Bacillati</taxon>
        <taxon>Actinomycetota</taxon>
        <taxon>Actinomycetes</taxon>
        <taxon>Pseudonocardiales</taxon>
        <taxon>Pseudonocardiaceae</taxon>
        <taxon>Saccharopolyspora</taxon>
    </lineage>
</organism>
<evidence type="ECO:0000256" key="4">
    <source>
        <dbReference type="ARBA" id="ARBA00022833"/>
    </source>
</evidence>
<evidence type="ECO:0000256" key="1">
    <source>
        <dbReference type="ARBA" id="ARBA00001947"/>
    </source>
</evidence>
<keyword evidence="2" id="KW-0808">Transferase</keyword>
<gene>
    <name evidence="5" type="ORF">GCM10010470_57860</name>
</gene>
<keyword evidence="6" id="KW-1185">Reference proteome</keyword>
<reference evidence="5 6" key="1">
    <citation type="journal article" date="2019" name="Int. J. Syst. Evol. Microbiol.">
        <title>The Global Catalogue of Microorganisms (GCM) 10K type strain sequencing project: providing services to taxonomists for standard genome sequencing and annotation.</title>
        <authorList>
            <consortium name="The Broad Institute Genomics Platform"/>
            <consortium name="The Broad Institute Genome Sequencing Center for Infectious Disease"/>
            <person name="Wu L."/>
            <person name="Ma J."/>
        </authorList>
    </citation>
    <scope>NUCLEOTIDE SEQUENCE [LARGE SCALE GENOMIC DNA]</scope>
    <source>
        <strain evidence="5 6">JCM 9383</strain>
    </source>
</reference>
<name>A0ABN3VLE9_9PSEU</name>
<dbReference type="PANTHER" id="PTHR37418">
    <property type="entry name" value="3-KETO-5-AMINOHEXANOATE CLEAVAGE ENZYME-RELATED"/>
    <property type="match status" value="1"/>
</dbReference>
<dbReference type="PANTHER" id="PTHR37418:SF2">
    <property type="entry name" value="3-KETO-5-AMINOHEXANOATE CLEAVAGE ENZYME"/>
    <property type="match status" value="1"/>
</dbReference>
<comment type="cofactor">
    <cofactor evidence="1">
        <name>Zn(2+)</name>
        <dbReference type="ChEBI" id="CHEBI:29105"/>
    </cofactor>
</comment>
<evidence type="ECO:0000256" key="2">
    <source>
        <dbReference type="ARBA" id="ARBA00022679"/>
    </source>
</evidence>
<evidence type="ECO:0000256" key="3">
    <source>
        <dbReference type="ARBA" id="ARBA00022723"/>
    </source>
</evidence>
<dbReference type="InterPro" id="IPR008567">
    <property type="entry name" value="BKACE"/>
</dbReference>
<proteinExistence type="predicted"/>
<evidence type="ECO:0000313" key="6">
    <source>
        <dbReference type="Proteomes" id="UP001500979"/>
    </source>
</evidence>
<dbReference type="Pfam" id="PF05853">
    <property type="entry name" value="BKACE"/>
    <property type="match status" value="1"/>
</dbReference>